<feature type="region of interest" description="Disordered" evidence="2">
    <location>
        <begin position="1400"/>
        <end position="1421"/>
    </location>
</feature>
<feature type="coiled-coil region" evidence="1">
    <location>
        <begin position="551"/>
        <end position="672"/>
    </location>
</feature>
<dbReference type="Gene3D" id="1.10.287.1490">
    <property type="match status" value="1"/>
</dbReference>
<comment type="caution">
    <text evidence="3">The sequence shown here is derived from an EMBL/GenBank/DDBJ whole genome shotgun (WGS) entry which is preliminary data.</text>
</comment>
<feature type="region of interest" description="Disordered" evidence="2">
    <location>
        <begin position="1255"/>
        <end position="1316"/>
    </location>
</feature>
<reference evidence="3" key="1">
    <citation type="submission" date="2023-08" db="EMBL/GenBank/DDBJ databases">
        <authorList>
            <person name="Audoor S."/>
            <person name="Bilcke G."/>
        </authorList>
    </citation>
    <scope>NUCLEOTIDE SEQUENCE</scope>
</reference>
<feature type="coiled-coil region" evidence="1">
    <location>
        <begin position="743"/>
        <end position="805"/>
    </location>
</feature>
<keyword evidence="4" id="KW-1185">Reference proteome</keyword>
<evidence type="ECO:0000313" key="3">
    <source>
        <dbReference type="EMBL" id="CAJ1945983.1"/>
    </source>
</evidence>
<protein>
    <submittedName>
        <fullName evidence="3">Uncharacterized protein</fullName>
    </submittedName>
</protein>
<sequence length="1461" mass="164751">MNHCESSDAPFDERRKPKPQNASPKATSSLEESSQTTETTATATISTLASYSESKVTQRKRQQNARNVLVSKIPRSDGKLARLQKEWKTMSPKRLFSKESSNTAAKARNNGDEQDKGDAAFSPNNTKSNASVSLPQEQLNDLRITHSESTELSAETEHLRYLREKVERQVQSMSQLLLESASSRSKRRRGSSTDVAQQQFQALSNQVLTDFLDDPKAARIPSNKHRHREKALILSPQSSENMRLEIKEARREIEELQRQLTDHEMSFALAQGDSDPQVVLLHQQRSKLQRRTRELLQDTAELRQERNSYQNECLEQSRRIHSLEDSLRQLEDEKKDSEKSLYRYISALQDKSTQLLEELQESRRMLQHESQSRIEASSEAKHRIAVLEKEKTRLQRTVSRSAEATHLSRFEQPTDNQRLISDQPVISNIEAIAGHDRIEKVKSEVELRRAKIHAMRQKRTHEVKTAPPNILNSTSMFHNRATSSSSPVSMTVYSTPRSQEKSAKSPMSLTADRMDDPPGMQLFLQRIDAAMEEGTSSFANQNVSLHLQQELMDLKHDNAGLKLRIEETEENTSVLESKLQEAANRKEKLANELTEHRASAAKQGDELKERKQQLERLSAQLSECQKECYELKERAKKVQGLELGQSALKGVIESHKSQKRAMASQIDDLEMAVVDLEMANGSLQDTVFVLEGDLKQQEGLIAKLSGDLQASSSRETSTRKELEAAIGAKDVLQGKIAGKSIELEGLQQDKASLEVTVRQLEFKQLEMTKKLETSEEVLSKTKEETGKLTEDLDAMRQEVKKLRTEKGAQVMALSHADHVQNELASRLATSELALKEQVETSMFHDEEVTRLIEKCFGIKSETSSLTADDGGQDIVAESMERQSPESILELEFAETSDRRRVLERQLRDLNSQFQSLRLGGEASGSQSDGLGKNFQLLSLESAIEKLRMDCDTLESKNTHLQQKNDSMVQLVSDSEQLRKQMEKVISEHEIELETLRQTSATNEAKTIALQTERTQLAGENEMYASIQAELETRLSDATRLIDSSLPRIKELEAKVEGLNKDVTGRDIVLNEMGKERVGLTEKVKVLNNAVEFWVQKCSDLESAPEVAKEEEKSGNSDGLIVRVKEQLLRLSDVKAEVMQQLFRTAGSVDYELSTPAAETSDEILADIEDLHYVLDTTRQFIVASREATMNLDRTIESLRDEKSLLVTRNTALERIIEEQRSQSNQFEQLLSTMRVIPCNGSVGSFSVAVQSRAVQTEPTEEGQSIGIQTAEHDGKDANIISDRDRVRNEHERLRSQLDRQDDDVDRSLSPISEINTNDDNMSNLSWTELSEVDSKNDSLKQFPACDDISDLSQGSSLEPINSFLWKEHAEEEEASYSIAAQPPSAQLETIASAESFQQLRTPRVSNSTHPERIGRQQEPPEYCITLGALSPAAREEPSPIDRYAIEESSEFGKDRTKFAFV</sequence>
<keyword evidence="1" id="KW-0175">Coiled coil</keyword>
<proteinExistence type="predicted"/>
<evidence type="ECO:0000313" key="4">
    <source>
        <dbReference type="Proteomes" id="UP001295423"/>
    </source>
</evidence>
<feature type="compositionally biased region" description="Low complexity" evidence="2">
    <location>
        <begin position="26"/>
        <end position="50"/>
    </location>
</feature>
<feature type="compositionally biased region" description="Polar residues" evidence="2">
    <location>
        <begin position="122"/>
        <end position="137"/>
    </location>
</feature>
<feature type="compositionally biased region" description="Basic and acidic residues" evidence="2">
    <location>
        <begin position="109"/>
        <end position="118"/>
    </location>
</feature>
<feature type="coiled-coil region" evidence="1">
    <location>
        <begin position="239"/>
        <end position="404"/>
    </location>
</feature>
<dbReference type="Proteomes" id="UP001295423">
    <property type="component" value="Unassembled WGS sequence"/>
</dbReference>
<dbReference type="PANTHER" id="PTHR23159">
    <property type="entry name" value="CENTROSOMAL PROTEIN 2"/>
    <property type="match status" value="1"/>
</dbReference>
<accession>A0AAD2CYT1</accession>
<feature type="compositionally biased region" description="Basic and acidic residues" evidence="2">
    <location>
        <begin position="1270"/>
        <end position="1299"/>
    </location>
</feature>
<dbReference type="EMBL" id="CAKOGP040001557">
    <property type="protein sequence ID" value="CAJ1945983.1"/>
    <property type="molecule type" value="Genomic_DNA"/>
</dbReference>
<feature type="compositionally biased region" description="Polar residues" evidence="2">
    <location>
        <begin position="1255"/>
        <end position="1267"/>
    </location>
</feature>
<feature type="region of interest" description="Disordered" evidence="2">
    <location>
        <begin position="480"/>
        <end position="515"/>
    </location>
</feature>
<organism evidence="3 4">
    <name type="scientific">Cylindrotheca closterium</name>
    <dbReference type="NCBI Taxonomy" id="2856"/>
    <lineage>
        <taxon>Eukaryota</taxon>
        <taxon>Sar</taxon>
        <taxon>Stramenopiles</taxon>
        <taxon>Ochrophyta</taxon>
        <taxon>Bacillariophyta</taxon>
        <taxon>Bacillariophyceae</taxon>
        <taxon>Bacillariophycidae</taxon>
        <taxon>Bacillariales</taxon>
        <taxon>Bacillariaceae</taxon>
        <taxon>Cylindrotheca</taxon>
    </lineage>
</organism>
<feature type="coiled-coil region" evidence="1">
    <location>
        <begin position="936"/>
        <end position="998"/>
    </location>
</feature>
<feature type="region of interest" description="Disordered" evidence="2">
    <location>
        <begin position="1"/>
        <end position="137"/>
    </location>
</feature>
<dbReference type="PANTHER" id="PTHR23159:SF31">
    <property type="entry name" value="CENTROSOME-ASSOCIATED PROTEIN CEP250 ISOFORM X1"/>
    <property type="match status" value="1"/>
</dbReference>
<evidence type="ECO:0000256" key="2">
    <source>
        <dbReference type="SAM" id="MobiDB-lite"/>
    </source>
</evidence>
<feature type="compositionally biased region" description="Basic and acidic residues" evidence="2">
    <location>
        <begin position="74"/>
        <end position="88"/>
    </location>
</feature>
<feature type="compositionally biased region" description="Low complexity" evidence="2">
    <location>
        <begin position="482"/>
        <end position="496"/>
    </location>
</feature>
<gene>
    <name evidence="3" type="ORF">CYCCA115_LOCUS10125</name>
</gene>
<evidence type="ECO:0000256" key="1">
    <source>
        <dbReference type="SAM" id="Coils"/>
    </source>
</evidence>
<name>A0AAD2CYT1_9STRA</name>